<dbReference type="GO" id="GO:0070628">
    <property type="term" value="F:proteasome binding"/>
    <property type="evidence" value="ECO:0007669"/>
    <property type="project" value="InterPro"/>
</dbReference>
<dbReference type="Proteomes" id="UP000050761">
    <property type="component" value="Unassembled WGS sequence"/>
</dbReference>
<gene>
    <name evidence="1" type="ORF">HPBE_LOCUS19499</name>
</gene>
<dbReference type="InterPro" id="IPR035309">
    <property type="entry name" value="PSME4"/>
</dbReference>
<sequence length="374" mass="42866">MRVHISSFIREFMNTCSTSVQATVVNKASCGLKTVTCSSAHLGGGRLCGGRMVQLKPSFVVVDAAVGVKRDKARKFGRHEKKFVLLPYHEVLSCELDARFEHIKHGLVTAVLVNEQRPALRNFIFALKTFVSTYGFRFSREDHLQLIKLLYLIMVRKDQWEEIIMYSAKALEDLMNKSYFGYQQLELDWEPVYQLYHSASYGKLMEEIEGKNLRNCVFRLKRFYKPSDAPKIWDKIQIHLSPVYSTKEFCDLALMFLPVKLTTEEHKKFGASLWFDTMWKMYEVVEMSDKWGSELPNLFATLAYSNPDFMDWTPLYDTIFTRSIRAMGLSIREGKVAVGDGTGAESLGGLARMVVATLGGPYGYVFAHNRMLEE</sequence>
<dbReference type="GO" id="GO:0010499">
    <property type="term" value="P:proteasomal ubiquitin-independent protein catabolic process"/>
    <property type="evidence" value="ECO:0007669"/>
    <property type="project" value="TreeGrafter"/>
</dbReference>
<dbReference type="GO" id="GO:0016504">
    <property type="term" value="F:peptidase activator activity"/>
    <property type="evidence" value="ECO:0007669"/>
    <property type="project" value="InterPro"/>
</dbReference>
<accession>A0A3P8AY10</accession>
<evidence type="ECO:0000313" key="2">
    <source>
        <dbReference type="Proteomes" id="UP000050761"/>
    </source>
</evidence>
<dbReference type="PANTHER" id="PTHR32170">
    <property type="entry name" value="PROTEASOME ACTIVATOR COMPLEX SUBUNIT 4"/>
    <property type="match status" value="1"/>
</dbReference>
<name>A0A3P8AY10_HELPZ</name>
<reference evidence="3" key="2">
    <citation type="submission" date="2019-09" db="UniProtKB">
        <authorList>
            <consortium name="WormBaseParasite"/>
        </authorList>
    </citation>
    <scope>IDENTIFICATION</scope>
</reference>
<keyword evidence="2" id="KW-1185">Reference proteome</keyword>
<organism evidence="1">
    <name type="scientific">Heligmosomoides polygyrus</name>
    <name type="common">Parasitic roundworm</name>
    <dbReference type="NCBI Taxonomy" id="6339"/>
    <lineage>
        <taxon>Eukaryota</taxon>
        <taxon>Metazoa</taxon>
        <taxon>Ecdysozoa</taxon>
        <taxon>Nematoda</taxon>
        <taxon>Chromadorea</taxon>
        <taxon>Rhabditida</taxon>
        <taxon>Rhabditina</taxon>
        <taxon>Rhabditomorpha</taxon>
        <taxon>Strongyloidea</taxon>
        <taxon>Heligmosomidae</taxon>
        <taxon>Heligmosomoides</taxon>
    </lineage>
</organism>
<dbReference type="OrthoDB" id="17907at2759"/>
<dbReference type="GO" id="GO:0005829">
    <property type="term" value="C:cytosol"/>
    <property type="evidence" value="ECO:0007669"/>
    <property type="project" value="TreeGrafter"/>
</dbReference>
<evidence type="ECO:0000313" key="1">
    <source>
        <dbReference type="EMBL" id="VDP15321.1"/>
    </source>
</evidence>
<reference evidence="1 2" key="1">
    <citation type="submission" date="2018-11" db="EMBL/GenBank/DDBJ databases">
        <authorList>
            <consortium name="Pathogen Informatics"/>
        </authorList>
    </citation>
    <scope>NUCLEOTIDE SEQUENCE [LARGE SCALE GENOMIC DNA]</scope>
</reference>
<protein>
    <submittedName>
        <fullName evidence="3">BLM10_mid domain-containing protein</fullName>
    </submittedName>
</protein>
<dbReference type="EMBL" id="UZAH01031409">
    <property type="protein sequence ID" value="VDP15321.1"/>
    <property type="molecule type" value="Genomic_DNA"/>
</dbReference>
<dbReference type="PANTHER" id="PTHR32170:SF4">
    <property type="entry name" value="DUF3437 DOMAIN-CONTAINING PROTEIN-RELATED"/>
    <property type="match status" value="1"/>
</dbReference>
<evidence type="ECO:0000313" key="3">
    <source>
        <dbReference type="WBParaSite" id="HPBE_0001950001-mRNA-1"/>
    </source>
</evidence>
<dbReference type="GO" id="GO:0005634">
    <property type="term" value="C:nucleus"/>
    <property type="evidence" value="ECO:0007669"/>
    <property type="project" value="TreeGrafter"/>
</dbReference>
<dbReference type="WBParaSite" id="HPBE_0001950001-mRNA-1">
    <property type="protein sequence ID" value="HPBE_0001950001-mRNA-1"/>
    <property type="gene ID" value="HPBE_0001950001"/>
</dbReference>
<proteinExistence type="predicted"/>
<dbReference type="AlphaFoldDB" id="A0A3P8AY10"/>